<evidence type="ECO:0000256" key="2">
    <source>
        <dbReference type="ARBA" id="ARBA00009347"/>
    </source>
</evidence>
<evidence type="ECO:0000313" key="11">
    <source>
        <dbReference type="Proteomes" id="UP000636793"/>
    </source>
</evidence>
<dbReference type="PROSITE" id="PS00073">
    <property type="entry name" value="ACYL_COA_DH_2"/>
    <property type="match status" value="1"/>
</dbReference>
<dbReference type="Gene3D" id="2.40.110.10">
    <property type="entry name" value="Butyryl-CoA Dehydrogenase, subunit A, domain 2"/>
    <property type="match status" value="1"/>
</dbReference>
<gene>
    <name evidence="10" type="ORF">GCM10011492_16870</name>
</gene>
<dbReference type="InterPro" id="IPR037069">
    <property type="entry name" value="AcylCoA_DH/ox_N_sf"/>
</dbReference>
<keyword evidence="4 6" id="KW-0274">FAD</keyword>
<dbReference type="InterPro" id="IPR046373">
    <property type="entry name" value="Acyl-CoA_Oxase/DH_mid-dom_sf"/>
</dbReference>
<evidence type="ECO:0000259" key="8">
    <source>
        <dbReference type="Pfam" id="PF02770"/>
    </source>
</evidence>
<dbReference type="PANTHER" id="PTHR43884:SF12">
    <property type="entry name" value="ISOVALERYL-COA DEHYDROGENASE, MITOCHONDRIAL-RELATED"/>
    <property type="match status" value="1"/>
</dbReference>
<reference evidence="10" key="2">
    <citation type="submission" date="2020-09" db="EMBL/GenBank/DDBJ databases">
        <authorList>
            <person name="Sun Q."/>
            <person name="Zhou Y."/>
        </authorList>
    </citation>
    <scope>NUCLEOTIDE SEQUENCE</scope>
    <source>
        <strain evidence="10">CGMCC 1.15085</strain>
    </source>
</reference>
<dbReference type="RefSeq" id="WP_188836496.1">
    <property type="nucleotide sequence ID" value="NZ_BMHI01000002.1"/>
</dbReference>
<evidence type="ECO:0000259" key="9">
    <source>
        <dbReference type="Pfam" id="PF02771"/>
    </source>
</evidence>
<dbReference type="Proteomes" id="UP000636793">
    <property type="component" value="Unassembled WGS sequence"/>
</dbReference>
<evidence type="ECO:0000313" key="10">
    <source>
        <dbReference type="EMBL" id="GGB27179.1"/>
    </source>
</evidence>
<evidence type="ECO:0000256" key="4">
    <source>
        <dbReference type="ARBA" id="ARBA00022827"/>
    </source>
</evidence>
<dbReference type="GO" id="GO:0003995">
    <property type="term" value="F:acyl-CoA dehydrogenase activity"/>
    <property type="evidence" value="ECO:0007669"/>
    <property type="project" value="InterPro"/>
</dbReference>
<dbReference type="InterPro" id="IPR006089">
    <property type="entry name" value="Acyl-CoA_DH_CS"/>
</dbReference>
<dbReference type="EMBL" id="BMHI01000002">
    <property type="protein sequence ID" value="GGB27179.1"/>
    <property type="molecule type" value="Genomic_DNA"/>
</dbReference>
<evidence type="ECO:0000256" key="6">
    <source>
        <dbReference type="RuleBase" id="RU362125"/>
    </source>
</evidence>
<dbReference type="Gene3D" id="1.10.540.10">
    <property type="entry name" value="Acyl-CoA dehydrogenase/oxidase, N-terminal domain"/>
    <property type="match status" value="1"/>
</dbReference>
<dbReference type="InterPro" id="IPR013786">
    <property type="entry name" value="AcylCoA_DH/ox_N"/>
</dbReference>
<dbReference type="FunFam" id="1.20.140.10:FF:000001">
    <property type="entry name" value="Acyl-CoA dehydrogenase"/>
    <property type="match status" value="1"/>
</dbReference>
<evidence type="ECO:0000256" key="5">
    <source>
        <dbReference type="ARBA" id="ARBA00023002"/>
    </source>
</evidence>
<feature type="domain" description="Acyl-CoA dehydrogenase/oxidase C-terminal" evidence="7">
    <location>
        <begin position="230"/>
        <end position="376"/>
    </location>
</feature>
<dbReference type="Pfam" id="PF02771">
    <property type="entry name" value="Acyl-CoA_dh_N"/>
    <property type="match status" value="1"/>
</dbReference>
<feature type="domain" description="Acyl-CoA oxidase/dehydrogenase middle" evidence="8">
    <location>
        <begin position="125"/>
        <end position="217"/>
    </location>
</feature>
<dbReference type="Pfam" id="PF00441">
    <property type="entry name" value="Acyl-CoA_dh_1"/>
    <property type="match status" value="1"/>
</dbReference>
<dbReference type="Pfam" id="PF02770">
    <property type="entry name" value="Acyl-CoA_dh_M"/>
    <property type="match status" value="1"/>
</dbReference>
<keyword evidence="3 6" id="KW-0285">Flavoprotein</keyword>
<dbReference type="InterPro" id="IPR009100">
    <property type="entry name" value="AcylCoA_DH/oxidase_NM_dom_sf"/>
</dbReference>
<evidence type="ECO:0000256" key="3">
    <source>
        <dbReference type="ARBA" id="ARBA00022630"/>
    </source>
</evidence>
<dbReference type="InterPro" id="IPR006091">
    <property type="entry name" value="Acyl-CoA_Oxase/DH_mid-dom"/>
</dbReference>
<feature type="domain" description="Acyl-CoA dehydrogenase/oxidase N-terminal" evidence="9">
    <location>
        <begin position="7"/>
        <end position="120"/>
    </location>
</feature>
<dbReference type="PROSITE" id="PS00072">
    <property type="entry name" value="ACYL_COA_DH_1"/>
    <property type="match status" value="1"/>
</dbReference>
<sequence>MTDRWNTPERKDLRCAVIEFTRRELAPQLSEWEDAGSVPRGMHRRMADAGYLGIGFDPAVGGAGGDLVDSSIVTESVIAAGGSSGLVATLFTHGIALPHIIAAGEPALIDRYVRPTLAGELIGSLAVTEPAGGSDVAAVTTRAIRDDGHYLLTGSKMFITSATRADFITTLVRTGGDGHDGLSLLVVDRDSPGFEVSRPLRKMGWQCSDTAELSFDRTPVPVGNLVGAEGDGFVAVMQQFVHERLNLAVHGYAVADRALTLAADYARDRSTFGRPLIDRQLIRHKLVTMHRRVAETRAFTRSVIERVADGDEAIADACLAKNSAVAACSYVVDEAVQIFGGAGYLRESEVERHYRDARILGIGGGTTEILDDLAARLLGYTTGGIK</sequence>
<keyword evidence="5 6" id="KW-0560">Oxidoreductase</keyword>
<dbReference type="SUPFAM" id="SSF56645">
    <property type="entry name" value="Acyl-CoA dehydrogenase NM domain-like"/>
    <property type="match status" value="1"/>
</dbReference>
<dbReference type="SUPFAM" id="SSF47203">
    <property type="entry name" value="Acyl-CoA dehydrogenase C-terminal domain-like"/>
    <property type="match status" value="1"/>
</dbReference>
<reference evidence="10" key="1">
    <citation type="journal article" date="2014" name="Int. J. Syst. Evol. Microbiol.">
        <title>Complete genome sequence of Corynebacterium casei LMG S-19264T (=DSM 44701T), isolated from a smear-ripened cheese.</title>
        <authorList>
            <consortium name="US DOE Joint Genome Institute (JGI-PGF)"/>
            <person name="Walter F."/>
            <person name="Albersmeier A."/>
            <person name="Kalinowski J."/>
            <person name="Ruckert C."/>
        </authorList>
    </citation>
    <scope>NUCLEOTIDE SEQUENCE</scope>
    <source>
        <strain evidence="10">CGMCC 1.15085</strain>
    </source>
</reference>
<keyword evidence="11" id="KW-1185">Reference proteome</keyword>
<evidence type="ECO:0000256" key="1">
    <source>
        <dbReference type="ARBA" id="ARBA00001974"/>
    </source>
</evidence>
<dbReference type="PANTHER" id="PTHR43884">
    <property type="entry name" value="ACYL-COA DEHYDROGENASE"/>
    <property type="match status" value="1"/>
</dbReference>
<accession>A0A916T391</accession>
<name>A0A916T391_9MICO</name>
<dbReference type="InterPro" id="IPR009075">
    <property type="entry name" value="AcylCo_DH/oxidase_C"/>
</dbReference>
<evidence type="ECO:0000259" key="7">
    <source>
        <dbReference type="Pfam" id="PF00441"/>
    </source>
</evidence>
<comment type="caution">
    <text evidence="10">The sequence shown here is derived from an EMBL/GenBank/DDBJ whole genome shotgun (WGS) entry which is preliminary data.</text>
</comment>
<dbReference type="Gene3D" id="1.20.140.10">
    <property type="entry name" value="Butyryl-CoA Dehydrogenase, subunit A, domain 3"/>
    <property type="match status" value="1"/>
</dbReference>
<dbReference type="GO" id="GO:0050660">
    <property type="term" value="F:flavin adenine dinucleotide binding"/>
    <property type="evidence" value="ECO:0007669"/>
    <property type="project" value="InterPro"/>
</dbReference>
<dbReference type="InterPro" id="IPR036250">
    <property type="entry name" value="AcylCo_DH-like_C"/>
</dbReference>
<comment type="similarity">
    <text evidence="2 6">Belongs to the acyl-CoA dehydrogenase family.</text>
</comment>
<proteinExistence type="inferred from homology"/>
<comment type="cofactor">
    <cofactor evidence="1 6">
        <name>FAD</name>
        <dbReference type="ChEBI" id="CHEBI:57692"/>
    </cofactor>
</comment>
<dbReference type="AlphaFoldDB" id="A0A916T391"/>
<organism evidence="10 11">
    <name type="scientific">Flexivirga endophytica</name>
    <dbReference type="NCBI Taxonomy" id="1849103"/>
    <lineage>
        <taxon>Bacteria</taxon>
        <taxon>Bacillati</taxon>
        <taxon>Actinomycetota</taxon>
        <taxon>Actinomycetes</taxon>
        <taxon>Micrococcales</taxon>
        <taxon>Dermacoccaceae</taxon>
        <taxon>Flexivirga</taxon>
    </lineage>
</organism>
<protein>
    <submittedName>
        <fullName evidence="10">Acyl CoA dehydrogenase</fullName>
    </submittedName>
</protein>
<dbReference type="FunFam" id="2.40.110.10:FF:000002">
    <property type="entry name" value="Acyl-CoA dehydrogenase fadE12"/>
    <property type="match status" value="1"/>
</dbReference>